<dbReference type="Proteomes" id="UP000595095">
    <property type="component" value="Chromosome"/>
</dbReference>
<proteinExistence type="predicted"/>
<reference evidence="1 2" key="1">
    <citation type="submission" date="2020-11" db="EMBL/GenBank/DDBJ databases">
        <title>Complete genome sequence for Salinimonas sp. strain G2-b.</title>
        <authorList>
            <person name="Park S.-J."/>
        </authorList>
    </citation>
    <scope>NUCLEOTIDE SEQUENCE [LARGE SCALE GENOMIC DNA]</scope>
    <source>
        <strain evidence="1 2">G2-b</strain>
    </source>
</reference>
<dbReference type="EMBL" id="CP064795">
    <property type="protein sequence ID" value="QPG04571.1"/>
    <property type="molecule type" value="Genomic_DNA"/>
</dbReference>
<accession>A0A7S9DVA3</accession>
<dbReference type="PROSITE" id="PS51257">
    <property type="entry name" value="PROKAR_LIPOPROTEIN"/>
    <property type="match status" value="1"/>
</dbReference>
<name>A0A7S9DVA3_9ALTE</name>
<gene>
    <name evidence="1" type="ORF">IT774_10010</name>
</gene>
<dbReference type="AlphaFoldDB" id="A0A7S9DVA3"/>
<keyword evidence="2" id="KW-1185">Reference proteome</keyword>
<dbReference type="Pfam" id="PF11279">
    <property type="entry name" value="DUF3080"/>
    <property type="match status" value="1"/>
</dbReference>
<dbReference type="KEGG" id="smaa:IT774_10010"/>
<evidence type="ECO:0000313" key="2">
    <source>
        <dbReference type="Proteomes" id="UP000595095"/>
    </source>
</evidence>
<evidence type="ECO:0000313" key="1">
    <source>
        <dbReference type="EMBL" id="QPG04571.1"/>
    </source>
</evidence>
<protein>
    <submittedName>
        <fullName evidence="1">DUF3080 domain-containing protein</fullName>
    </submittedName>
</protein>
<dbReference type="InterPro" id="IPR021431">
    <property type="entry name" value="DUF3080"/>
</dbReference>
<sequence>MRGWLLITVCTLLSGCFFDSGLDDELAEYQARLSRVLDTQAAEVPAPPQLDYPSAAELTRAIEPVSVNLRDFYQLQNCEIGSLVAQRNTVLGKTAQLSQRFVYESRLLDKLQQCITTIASSQPKLSQQLTRWLELKQHQQPDLWANLVQVSPEMRAAYSRSPNYIEATNNSDVSASVPALSFVASLQQRSLKDATELETQLKIIDSARLPARLWRTQTLLLAYLTPLNTHLSRHLPALSCPDGKASEQVKILKNVFYLFFIEKIQPVGSKLNQFHYQLAPVWETLTQDPALHPSFKRYLRFHTQTRFNQYQQTVRAHVQLWQDLFARCNLSPTAPISPGS</sequence>
<organism evidence="1 2">
    <name type="scientific">Salinimonas marina</name>
    <dbReference type="NCBI Taxonomy" id="2785918"/>
    <lineage>
        <taxon>Bacteria</taxon>
        <taxon>Pseudomonadati</taxon>
        <taxon>Pseudomonadota</taxon>
        <taxon>Gammaproteobacteria</taxon>
        <taxon>Alteromonadales</taxon>
        <taxon>Alteromonadaceae</taxon>
        <taxon>Alteromonas/Salinimonas group</taxon>
        <taxon>Salinimonas</taxon>
    </lineage>
</organism>
<dbReference type="RefSeq" id="WP_195809664.1">
    <property type="nucleotide sequence ID" value="NZ_CP064795.1"/>
</dbReference>